<keyword evidence="1" id="KW-1133">Transmembrane helix</keyword>
<protein>
    <submittedName>
        <fullName evidence="2">Tryptophan-rich sensory protein</fullName>
    </submittedName>
</protein>
<evidence type="ECO:0000313" key="3">
    <source>
        <dbReference type="Proteomes" id="UP000646053"/>
    </source>
</evidence>
<gene>
    <name evidence="2" type="ORF">GS601_05320</name>
</gene>
<dbReference type="EMBL" id="WVIE01000005">
    <property type="protein sequence ID" value="NDJ16713.1"/>
    <property type="molecule type" value="Genomic_DNA"/>
</dbReference>
<dbReference type="RefSeq" id="WP_162422237.1">
    <property type="nucleotide sequence ID" value="NZ_WVIE01000005.1"/>
</dbReference>
<proteinExistence type="predicted"/>
<evidence type="ECO:0000313" key="2">
    <source>
        <dbReference type="EMBL" id="NDJ16713.1"/>
    </source>
</evidence>
<organism evidence="2 3">
    <name type="scientific">Myxacorys almedinensis A</name>
    <dbReference type="NCBI Taxonomy" id="2690445"/>
    <lineage>
        <taxon>Bacteria</taxon>
        <taxon>Bacillati</taxon>
        <taxon>Cyanobacteriota</taxon>
        <taxon>Cyanophyceae</taxon>
        <taxon>Leptolyngbyales</taxon>
        <taxon>Leptolyngbyaceae</taxon>
        <taxon>Myxacorys</taxon>
        <taxon>Myxacorys almedinensis</taxon>
    </lineage>
</organism>
<name>A0A8J8CHH1_9CYAN</name>
<feature type="transmembrane region" description="Helical" evidence="1">
    <location>
        <begin position="218"/>
        <end position="233"/>
    </location>
</feature>
<accession>A0A8J8CHH1</accession>
<feature type="transmembrane region" description="Helical" evidence="1">
    <location>
        <begin position="116"/>
        <end position="136"/>
    </location>
</feature>
<feature type="transmembrane region" description="Helical" evidence="1">
    <location>
        <begin position="239"/>
        <end position="258"/>
    </location>
</feature>
<comment type="caution">
    <text evidence="2">The sequence shown here is derived from an EMBL/GenBank/DDBJ whole genome shotgun (WGS) entry which is preliminary data.</text>
</comment>
<keyword evidence="1" id="KW-0472">Membrane</keyword>
<reference evidence="2" key="1">
    <citation type="submission" date="2019-12" db="EMBL/GenBank/DDBJ databases">
        <title>High-Quality draft genome sequences of three cyanobacteria isolated from the limestone walls of the Old Cathedral of Coimbra.</title>
        <authorList>
            <person name="Tiago I."/>
            <person name="Soares F."/>
            <person name="Portugal A."/>
        </authorList>
    </citation>
    <scope>NUCLEOTIDE SEQUENCE</scope>
    <source>
        <strain evidence="2">A</strain>
    </source>
</reference>
<feature type="transmembrane region" description="Helical" evidence="1">
    <location>
        <begin position="60"/>
        <end position="81"/>
    </location>
</feature>
<evidence type="ECO:0000256" key="1">
    <source>
        <dbReference type="SAM" id="Phobius"/>
    </source>
</evidence>
<keyword evidence="3" id="KW-1185">Reference proteome</keyword>
<feature type="transmembrane region" description="Helical" evidence="1">
    <location>
        <begin position="189"/>
        <end position="211"/>
    </location>
</feature>
<dbReference type="Proteomes" id="UP000646053">
    <property type="component" value="Unassembled WGS sequence"/>
</dbReference>
<feature type="transmembrane region" description="Helical" evidence="1">
    <location>
        <begin position="93"/>
        <end position="110"/>
    </location>
</feature>
<keyword evidence="1" id="KW-0812">Transmembrane</keyword>
<dbReference type="AlphaFoldDB" id="A0A8J8CHH1"/>
<dbReference type="PANTHER" id="PTHR33802:SF1">
    <property type="entry name" value="XK-RELATED PROTEIN"/>
    <property type="match status" value="1"/>
</dbReference>
<feature type="transmembrane region" description="Helical" evidence="1">
    <location>
        <begin position="162"/>
        <end position="183"/>
    </location>
</feature>
<feature type="transmembrane region" description="Helical" evidence="1">
    <location>
        <begin position="12"/>
        <end position="31"/>
    </location>
</feature>
<sequence length="271" mass="29383">MQGSQQGSSQNKVWQSAVIISILAAIIINALSNFFPISGQNIGEISNTIFAPVLITPANYAFAIWGLIYIGLIAFGIYQASPAQRDNARLEKVRAPIVAACVFQMVWVFLFTAQQFWLSVVLMFGILLSLIAAYGWSRMESSELRGANRVAQDEKIFSQIPISLYLGWISVASIVNVASALYISGWDGWGIAPVVWTGVMLAIAAAMTTIITIQFQDAAFGFVIVWALIAIAVRQSGQLALSATAFGLAIALLLLIGFTQYKSKQYKSGDL</sequence>
<dbReference type="PANTHER" id="PTHR33802">
    <property type="entry name" value="SI:CH211-161H7.5-RELATED"/>
    <property type="match status" value="1"/>
</dbReference>